<dbReference type="SUPFAM" id="SSF55874">
    <property type="entry name" value="ATPase domain of HSP90 chaperone/DNA topoisomerase II/histidine kinase"/>
    <property type="match status" value="1"/>
</dbReference>
<dbReference type="AlphaFoldDB" id="A0A839UPD8"/>
<dbReference type="PANTHER" id="PTHR34220">
    <property type="entry name" value="SENSOR HISTIDINE KINASE YPDA"/>
    <property type="match status" value="1"/>
</dbReference>
<proteinExistence type="predicted"/>
<dbReference type="InterPro" id="IPR036890">
    <property type="entry name" value="HATPase_C_sf"/>
</dbReference>
<accession>A0A839UPD8</accession>
<dbReference type="EMBL" id="JACHXZ010000001">
    <property type="protein sequence ID" value="MBB3167636.1"/>
    <property type="molecule type" value="Genomic_DNA"/>
</dbReference>
<dbReference type="InterPro" id="IPR010559">
    <property type="entry name" value="Sig_transdc_His_kin_internal"/>
</dbReference>
<keyword evidence="1" id="KW-1133">Transmembrane helix</keyword>
<keyword evidence="1" id="KW-0472">Membrane</keyword>
<dbReference type="PANTHER" id="PTHR34220:SF7">
    <property type="entry name" value="SENSOR HISTIDINE KINASE YPDA"/>
    <property type="match status" value="1"/>
</dbReference>
<evidence type="ECO:0000256" key="1">
    <source>
        <dbReference type="SAM" id="Phobius"/>
    </source>
</evidence>
<sequence>MLIQLAEPFQIVSPISSISLLTIPWYFFLLFFCISNYYLCVRLPANRYTALQLLAIHSLAAAITIGLWMLLGWSWARALAELNTYEPSVVYAQSQMINTIIGLLLYGIWVLIHYTYLMAKGDHTENADALAQKLLISNIELQTIKASVHPHFMYNSLNMLANLSIIAPDKIHDKCVQMSEFLRYSVNYSKNELVTIEEELNHVKNYLAIERERFGEGLEVFIEVDNNALGQPAMPLLLFPLIENAIKHGIQSHAGAGFIKISIKQNQNSIDLCVSNSYDPTGNKAQSTKHGLASLKKRLQSYYGPGSRFNAEQTDEVYSVALSLPFLTRATALPQRK</sequence>
<name>A0A839UPD8_9GAMM</name>
<organism evidence="3 4">
    <name type="scientific">Simiduia aestuariiviva</name>
    <dbReference type="NCBI Taxonomy" id="1510459"/>
    <lineage>
        <taxon>Bacteria</taxon>
        <taxon>Pseudomonadati</taxon>
        <taxon>Pseudomonadota</taxon>
        <taxon>Gammaproteobacteria</taxon>
        <taxon>Cellvibrionales</taxon>
        <taxon>Cellvibrionaceae</taxon>
        <taxon>Simiduia</taxon>
    </lineage>
</organism>
<evidence type="ECO:0000259" key="2">
    <source>
        <dbReference type="Pfam" id="PF06580"/>
    </source>
</evidence>
<dbReference type="Proteomes" id="UP000559987">
    <property type="component" value="Unassembled WGS sequence"/>
</dbReference>
<feature type="domain" description="Signal transduction histidine kinase internal region" evidence="2">
    <location>
        <begin position="140"/>
        <end position="216"/>
    </location>
</feature>
<keyword evidence="1" id="KW-0812">Transmembrane</keyword>
<gene>
    <name evidence="3" type="ORF">FHS30_000812</name>
</gene>
<evidence type="ECO:0000313" key="4">
    <source>
        <dbReference type="Proteomes" id="UP000559987"/>
    </source>
</evidence>
<evidence type="ECO:0000313" key="3">
    <source>
        <dbReference type="EMBL" id="MBB3167636.1"/>
    </source>
</evidence>
<feature type="transmembrane region" description="Helical" evidence="1">
    <location>
        <begin position="53"/>
        <end position="76"/>
    </location>
</feature>
<comment type="caution">
    <text evidence="3">The sequence shown here is derived from an EMBL/GenBank/DDBJ whole genome shotgun (WGS) entry which is preliminary data.</text>
</comment>
<protein>
    <submittedName>
        <fullName evidence="3">LytS/YehU family sensor histidine kinase</fullName>
    </submittedName>
</protein>
<keyword evidence="3" id="KW-0808">Transferase</keyword>
<dbReference type="Gene3D" id="3.30.565.10">
    <property type="entry name" value="Histidine kinase-like ATPase, C-terminal domain"/>
    <property type="match status" value="1"/>
</dbReference>
<reference evidence="3 4" key="1">
    <citation type="submission" date="2020-08" db="EMBL/GenBank/DDBJ databases">
        <title>Genomic Encyclopedia of Type Strains, Phase III (KMG-III): the genomes of soil and plant-associated and newly described type strains.</title>
        <authorList>
            <person name="Whitman W."/>
        </authorList>
    </citation>
    <scope>NUCLEOTIDE SEQUENCE [LARGE SCALE GENOMIC DNA]</scope>
    <source>
        <strain evidence="3 4">CECT 8571</strain>
    </source>
</reference>
<feature type="transmembrane region" description="Helical" evidence="1">
    <location>
        <begin position="96"/>
        <end position="117"/>
    </location>
</feature>
<keyword evidence="3" id="KW-0418">Kinase</keyword>
<dbReference type="Pfam" id="PF06580">
    <property type="entry name" value="His_kinase"/>
    <property type="match status" value="1"/>
</dbReference>
<dbReference type="GO" id="GO:0016020">
    <property type="term" value="C:membrane"/>
    <property type="evidence" value="ECO:0007669"/>
    <property type="project" value="InterPro"/>
</dbReference>
<dbReference type="GO" id="GO:0000155">
    <property type="term" value="F:phosphorelay sensor kinase activity"/>
    <property type="evidence" value="ECO:0007669"/>
    <property type="project" value="InterPro"/>
</dbReference>
<keyword evidence="4" id="KW-1185">Reference proteome</keyword>
<dbReference type="InterPro" id="IPR050640">
    <property type="entry name" value="Bact_2-comp_sensor_kinase"/>
</dbReference>
<dbReference type="RefSeq" id="WP_183908526.1">
    <property type="nucleotide sequence ID" value="NZ_JACHXZ010000001.1"/>
</dbReference>